<evidence type="ECO:0000256" key="10">
    <source>
        <dbReference type="PIRNR" id="PIRNR005719"/>
    </source>
</evidence>
<sequence>KFVMGRLIRLEIENFKSYKGKITIGPFKDFTAIIGPNGSGKSNLMDAISFVLGEKAINLRVKKLSDLIHGMTHGQPTANKCFVEMHFDIGRGKVKIFSRGVVNGSSEYRIDGEHVTPQLYASEMEKQNIFIKAKNFLVYQGAVESIAMKNPRERCQMFEEISRSNELVSEYNKLKEEMLKSEELAQTNMHRRKNIAQEKKEARAEQEEAEKYRNKQNELANLNQQLYLMKLQYVEKRAKKATEDVVEKRKEIEEIISKRDESNVSISSAQKTAKLLAREVRKLEQEAGEVLRQLESERPKYLKTKNEVVHVKGKLAFQERTFESMTKSAEQQKQNIKDIEKRIDEITREREDCLNKMKSDSKDMNLNMNEADLNEYKTLKMEAGKRNAKFSLKLEDLFQEYESLLTLLSHEKRKLVGFEERCKIKQELVDRHDIIISNNEEQLKSLLTNIDDEKNSIAVLEAEINKGKKRIDEIRESLDAVARQLGDAQGDSAESERNRRKNEAFENLKRIFADRVYGRLIDLCQPSHKKFKLAVTKILSKQMMNIVCDTEETARECITYLKEQRYQTETFLPLDVLSVGPLNERIRNFPESKGIKLVYDVLQISNVTNVKKAVQFVCGNALVCETLDDARKMAFGYDSSGERYKAVSLDGTLFLENGMMSSGKQELRMKAKKWDEVAMKKLREQYIQLQDEYHSLQKIKKKEMDLEMKQKHIHQLESRVISLKEDINKLKTTDKQNIQQQLEFAQNELNMQRPRIEEISERIEEKKESISNLEKKKDTIIDEVFKSFCERLNIPDIRRYEEREMRFHEEMQTKLKEFDNELDKWKSELEFLIRDDKLSKAREAESMISSLSQQLKLLEDKQQKEDSAIKDIESRYEKILEQGREKQIELENAEQVLSNAKKEASSVDKEINSVEKVIMQLEAIVSAEKIQRHDLLLECRLKNIDLPLISGNLHELISEEEAIEEQDISGQPSASQKTSQRILHSHDWIEVDYSKLNKEYRNVKDDITLKKLTEKILKEISDVQHVLSKLNAPNSKALERMEQVKEREAESTEECEQARKKSRKARDAFEKLKAERIKRFHQVFEPVSQKIDEIYKMLSGNESAQAFLGADNLEEPYLEGISYNCVAPGKRFRPMDHLSGGEKTIAALALLFAIHSRNPSPFFVLDEIDAALDNSNIAKVVNYISERSKKDFQVVVISLKEEMFQHADALVGIYSKPEKCTTSGVLSIDLTKS</sequence>
<dbReference type="InterPro" id="IPR027417">
    <property type="entry name" value="P-loop_NTPase"/>
</dbReference>
<keyword evidence="5" id="KW-0132">Cell division</keyword>
<organism evidence="13 14">
    <name type="scientific">Strongyloides stercoralis</name>
    <name type="common">Threadworm</name>
    <dbReference type="NCBI Taxonomy" id="6248"/>
    <lineage>
        <taxon>Eukaryota</taxon>
        <taxon>Metazoa</taxon>
        <taxon>Ecdysozoa</taxon>
        <taxon>Nematoda</taxon>
        <taxon>Chromadorea</taxon>
        <taxon>Rhabditida</taxon>
        <taxon>Tylenchina</taxon>
        <taxon>Panagrolaimomorpha</taxon>
        <taxon>Strongyloidoidea</taxon>
        <taxon>Strongyloididae</taxon>
        <taxon>Strongyloides</taxon>
    </lineage>
</organism>
<dbReference type="InterPro" id="IPR003395">
    <property type="entry name" value="RecF/RecN/SMC_N"/>
</dbReference>
<evidence type="ECO:0000256" key="3">
    <source>
        <dbReference type="ARBA" id="ARBA00005597"/>
    </source>
</evidence>
<dbReference type="FunFam" id="3.40.50.300:FF:000564">
    <property type="entry name" value="Structural maintenance of chromosomes 1A"/>
    <property type="match status" value="1"/>
</dbReference>
<evidence type="ECO:0000256" key="6">
    <source>
        <dbReference type="ARBA" id="ARBA00022776"/>
    </source>
</evidence>
<feature type="coiled-coil region" evidence="11">
    <location>
        <begin position="436"/>
        <end position="477"/>
    </location>
</feature>
<keyword evidence="13" id="KW-1185">Reference proteome</keyword>
<dbReference type="Gene3D" id="3.40.50.300">
    <property type="entry name" value="P-loop containing nucleotide triphosphate hydrolases"/>
    <property type="match status" value="2"/>
</dbReference>
<dbReference type="GO" id="GO:0003677">
    <property type="term" value="F:DNA binding"/>
    <property type="evidence" value="ECO:0007669"/>
    <property type="project" value="TreeGrafter"/>
</dbReference>
<feature type="coiled-coil region" evidence="11">
    <location>
        <begin position="164"/>
        <end position="297"/>
    </location>
</feature>
<dbReference type="PANTHER" id="PTHR18937">
    <property type="entry name" value="STRUCTURAL MAINTENANCE OF CHROMOSOMES SMC FAMILY MEMBER"/>
    <property type="match status" value="1"/>
</dbReference>
<dbReference type="AlphaFoldDB" id="A0AAF5DJZ1"/>
<keyword evidence="7 11" id="KW-0175">Coiled coil</keyword>
<dbReference type="GO" id="GO:0007062">
    <property type="term" value="P:sister chromatid cohesion"/>
    <property type="evidence" value="ECO:0007669"/>
    <property type="project" value="InterPro"/>
</dbReference>
<dbReference type="PANTHER" id="PTHR18937:SF12">
    <property type="entry name" value="STRUCTURAL MAINTENANCE OF CHROMOSOMES PROTEIN"/>
    <property type="match status" value="1"/>
</dbReference>
<proteinExistence type="inferred from homology"/>
<feature type="coiled-coil region" evidence="11">
    <location>
        <begin position="322"/>
        <end position="356"/>
    </location>
</feature>
<protein>
    <recommendedName>
        <fullName evidence="10">Structural maintenance of chromosomes protein</fullName>
    </recommendedName>
</protein>
<evidence type="ECO:0000256" key="11">
    <source>
        <dbReference type="SAM" id="Coils"/>
    </source>
</evidence>
<dbReference type="Pfam" id="PF06470">
    <property type="entry name" value="SMC_hinge"/>
    <property type="match status" value="1"/>
</dbReference>
<keyword evidence="4" id="KW-0158">Chromosome</keyword>
<dbReference type="Pfam" id="PF02463">
    <property type="entry name" value="SMC_N"/>
    <property type="match status" value="1"/>
</dbReference>
<evidence type="ECO:0000256" key="2">
    <source>
        <dbReference type="ARBA" id="ARBA00004286"/>
    </source>
</evidence>
<dbReference type="CDD" id="cd03275">
    <property type="entry name" value="ABC_SMC1_euk"/>
    <property type="match status" value="1"/>
</dbReference>
<dbReference type="Gene3D" id="1.20.1060.20">
    <property type="match status" value="1"/>
</dbReference>
<evidence type="ECO:0000259" key="12">
    <source>
        <dbReference type="SMART" id="SM00968"/>
    </source>
</evidence>
<dbReference type="GO" id="GO:0008278">
    <property type="term" value="C:cohesin complex"/>
    <property type="evidence" value="ECO:0007669"/>
    <property type="project" value="InterPro"/>
</dbReference>
<evidence type="ECO:0000256" key="5">
    <source>
        <dbReference type="ARBA" id="ARBA00022618"/>
    </source>
</evidence>
<evidence type="ECO:0000313" key="13">
    <source>
        <dbReference type="Proteomes" id="UP000035681"/>
    </source>
</evidence>
<feature type="coiled-coil region" evidence="11">
    <location>
        <begin position="679"/>
        <end position="783"/>
    </location>
</feature>
<evidence type="ECO:0000313" key="14">
    <source>
        <dbReference type="WBParaSite" id="TCONS_00012517.p1"/>
    </source>
</evidence>
<dbReference type="GO" id="GO:0051301">
    <property type="term" value="P:cell division"/>
    <property type="evidence" value="ECO:0007669"/>
    <property type="project" value="UniProtKB-KW"/>
</dbReference>
<dbReference type="SUPFAM" id="SSF52540">
    <property type="entry name" value="P-loop containing nucleoside triphosphate hydrolases"/>
    <property type="match status" value="2"/>
</dbReference>
<feature type="coiled-coil region" evidence="11">
    <location>
        <begin position="808"/>
        <end position="917"/>
    </location>
</feature>
<keyword evidence="6" id="KW-0498">Mitosis</keyword>
<dbReference type="InterPro" id="IPR024704">
    <property type="entry name" value="SMC"/>
</dbReference>
<dbReference type="Proteomes" id="UP000035681">
    <property type="component" value="Unplaced"/>
</dbReference>
<dbReference type="SMART" id="SM00968">
    <property type="entry name" value="SMC_hinge"/>
    <property type="match status" value="1"/>
</dbReference>
<keyword evidence="9" id="KW-0131">Cell cycle</keyword>
<dbReference type="GO" id="GO:0005524">
    <property type="term" value="F:ATP binding"/>
    <property type="evidence" value="ECO:0007669"/>
    <property type="project" value="InterPro"/>
</dbReference>
<evidence type="ECO:0000256" key="8">
    <source>
        <dbReference type="ARBA" id="ARBA00023242"/>
    </source>
</evidence>
<dbReference type="WBParaSite" id="TCONS_00012517.p1">
    <property type="protein sequence ID" value="TCONS_00012517.p1"/>
    <property type="gene ID" value="XLOC_008170"/>
</dbReference>
<comment type="similarity">
    <text evidence="3">Belongs to the SMC family. SMC1 subfamily.</text>
</comment>
<dbReference type="SUPFAM" id="SSF75553">
    <property type="entry name" value="Smc hinge domain"/>
    <property type="match status" value="1"/>
</dbReference>
<dbReference type="GO" id="GO:0016887">
    <property type="term" value="F:ATP hydrolysis activity"/>
    <property type="evidence" value="ECO:0007669"/>
    <property type="project" value="InterPro"/>
</dbReference>
<dbReference type="InterPro" id="IPR036277">
    <property type="entry name" value="SMC_hinge_sf"/>
</dbReference>
<evidence type="ECO:0000256" key="1">
    <source>
        <dbReference type="ARBA" id="ARBA00004123"/>
    </source>
</evidence>
<dbReference type="InterPro" id="IPR010935">
    <property type="entry name" value="SMC_hinge"/>
</dbReference>
<accession>A0AAF5DJZ1</accession>
<feature type="domain" description="SMC hinge" evidence="12">
    <location>
        <begin position="514"/>
        <end position="634"/>
    </location>
</feature>
<evidence type="ECO:0000256" key="7">
    <source>
        <dbReference type="ARBA" id="ARBA00023054"/>
    </source>
</evidence>
<dbReference type="InterPro" id="IPR028468">
    <property type="entry name" value="Smc1_ABC"/>
</dbReference>
<dbReference type="Gene3D" id="3.30.70.1620">
    <property type="match status" value="1"/>
</dbReference>
<dbReference type="GO" id="GO:0005634">
    <property type="term" value="C:nucleus"/>
    <property type="evidence" value="ECO:0007669"/>
    <property type="project" value="UniProtKB-SubCell"/>
</dbReference>
<dbReference type="PIRSF" id="PIRSF005719">
    <property type="entry name" value="SMC"/>
    <property type="match status" value="1"/>
</dbReference>
<feature type="coiled-coil region" evidence="11">
    <location>
        <begin position="1034"/>
        <end position="1075"/>
    </location>
</feature>
<reference evidence="14" key="1">
    <citation type="submission" date="2024-02" db="UniProtKB">
        <authorList>
            <consortium name="WormBaseParasite"/>
        </authorList>
    </citation>
    <scope>IDENTIFICATION</scope>
</reference>
<evidence type="ECO:0000256" key="4">
    <source>
        <dbReference type="ARBA" id="ARBA00022454"/>
    </source>
</evidence>
<comment type="subcellular location">
    <subcellularLocation>
        <location evidence="2">Chromosome</location>
    </subcellularLocation>
    <subcellularLocation>
        <location evidence="1 10">Nucleus</location>
    </subcellularLocation>
</comment>
<evidence type="ECO:0000256" key="9">
    <source>
        <dbReference type="ARBA" id="ARBA00023306"/>
    </source>
</evidence>
<keyword evidence="8 10" id="KW-0539">Nucleus</keyword>
<dbReference type="FunFam" id="1.20.1060.20:FF:000001">
    <property type="entry name" value="Structural maintenance of chromosomes 1A"/>
    <property type="match status" value="1"/>
</dbReference>
<name>A0AAF5DJZ1_STRER</name>